<evidence type="ECO:0000256" key="2">
    <source>
        <dbReference type="ARBA" id="ARBA00022679"/>
    </source>
</evidence>
<dbReference type="GO" id="GO:0008168">
    <property type="term" value="F:methyltransferase activity"/>
    <property type="evidence" value="ECO:0007669"/>
    <property type="project" value="UniProtKB-KW"/>
</dbReference>
<keyword evidence="6" id="KW-1185">Reference proteome</keyword>
<dbReference type="SUPFAM" id="SSF53335">
    <property type="entry name" value="S-adenosyl-L-methionine-dependent methyltransferases"/>
    <property type="match status" value="1"/>
</dbReference>
<dbReference type="Pfam" id="PF08242">
    <property type="entry name" value="Methyltransf_12"/>
    <property type="match status" value="1"/>
</dbReference>
<name>A0ABU8WHT1_9BURK</name>
<protein>
    <submittedName>
        <fullName evidence="5">Class I SAM-dependent methyltransferase</fullName>
        <ecNumber evidence="5">2.1.-.-</ecNumber>
    </submittedName>
</protein>
<dbReference type="EMBL" id="JBBKZT010000004">
    <property type="protein sequence ID" value="MEJ8847067.1"/>
    <property type="molecule type" value="Genomic_DNA"/>
</dbReference>
<feature type="domain" description="Methyltransferase type 12" evidence="4">
    <location>
        <begin position="60"/>
        <end position="149"/>
    </location>
</feature>
<dbReference type="RefSeq" id="WP_340342214.1">
    <property type="nucleotide sequence ID" value="NZ_JBBKZT010000004.1"/>
</dbReference>
<dbReference type="PANTHER" id="PTHR43464">
    <property type="entry name" value="METHYLTRANSFERASE"/>
    <property type="match status" value="1"/>
</dbReference>
<evidence type="ECO:0000313" key="6">
    <source>
        <dbReference type="Proteomes" id="UP001385892"/>
    </source>
</evidence>
<keyword evidence="2 5" id="KW-0808">Transferase</keyword>
<dbReference type="InterPro" id="IPR013217">
    <property type="entry name" value="Methyltransf_12"/>
</dbReference>
<proteinExistence type="predicted"/>
<reference evidence="5 6" key="1">
    <citation type="submission" date="2024-03" db="EMBL/GenBank/DDBJ databases">
        <title>Novel species of the genus Variovorax.</title>
        <authorList>
            <person name="Liu Q."/>
            <person name="Xin Y.-H."/>
        </authorList>
    </citation>
    <scope>NUCLEOTIDE SEQUENCE [LARGE SCALE GENOMIC DNA]</scope>
    <source>
        <strain evidence="5 6">KACC 18900</strain>
    </source>
</reference>
<dbReference type="Proteomes" id="UP001385892">
    <property type="component" value="Unassembled WGS sequence"/>
</dbReference>
<evidence type="ECO:0000256" key="3">
    <source>
        <dbReference type="ARBA" id="ARBA00022691"/>
    </source>
</evidence>
<dbReference type="CDD" id="cd02440">
    <property type="entry name" value="AdoMet_MTases"/>
    <property type="match status" value="1"/>
</dbReference>
<keyword evidence="3" id="KW-0949">S-adenosyl-L-methionine</keyword>
<keyword evidence="1 5" id="KW-0489">Methyltransferase</keyword>
<evidence type="ECO:0000256" key="1">
    <source>
        <dbReference type="ARBA" id="ARBA00022603"/>
    </source>
</evidence>
<dbReference type="Gene3D" id="3.40.50.150">
    <property type="entry name" value="Vaccinia Virus protein VP39"/>
    <property type="match status" value="1"/>
</dbReference>
<evidence type="ECO:0000313" key="5">
    <source>
        <dbReference type="EMBL" id="MEJ8847067.1"/>
    </source>
</evidence>
<comment type="caution">
    <text evidence="5">The sequence shown here is derived from an EMBL/GenBank/DDBJ whole genome shotgun (WGS) entry which is preliminary data.</text>
</comment>
<sequence>MNSPEVDGAPVKIDFDDYSGDYEKLLHDSTKLYVEDSEYFARYKVDLISQAQHRSIKRVLEYGCGTGRNIRYLRAAFPDAKIVGTDVSAESLRIAAADNPDAVFEVEREGLELVEFDLIFVASVFHHIPPIERQGVMRILAQRLAPGGSIDIFEHNPFNPLTRRIVNNCPFDADAVLLRPSELRALFRGAALDLRRQAYCLFIPPRLSWLLPLEKYMGWLPLGGQYWVSAGRGQ</sequence>
<evidence type="ECO:0000259" key="4">
    <source>
        <dbReference type="Pfam" id="PF08242"/>
    </source>
</evidence>
<dbReference type="InterPro" id="IPR029063">
    <property type="entry name" value="SAM-dependent_MTases_sf"/>
</dbReference>
<gene>
    <name evidence="5" type="ORF">WKW82_10425</name>
</gene>
<organism evidence="5 6">
    <name type="scientific">Variovorax rhizosphaerae</name>
    <dbReference type="NCBI Taxonomy" id="1836200"/>
    <lineage>
        <taxon>Bacteria</taxon>
        <taxon>Pseudomonadati</taxon>
        <taxon>Pseudomonadota</taxon>
        <taxon>Betaproteobacteria</taxon>
        <taxon>Burkholderiales</taxon>
        <taxon>Comamonadaceae</taxon>
        <taxon>Variovorax</taxon>
    </lineage>
</organism>
<dbReference type="GO" id="GO:0032259">
    <property type="term" value="P:methylation"/>
    <property type="evidence" value="ECO:0007669"/>
    <property type="project" value="UniProtKB-KW"/>
</dbReference>
<dbReference type="EC" id="2.1.-.-" evidence="5"/>
<accession>A0ABU8WHT1</accession>
<dbReference type="PANTHER" id="PTHR43464:SF19">
    <property type="entry name" value="UBIQUINONE BIOSYNTHESIS O-METHYLTRANSFERASE, MITOCHONDRIAL"/>
    <property type="match status" value="1"/>
</dbReference>